<dbReference type="Gene3D" id="2.60.40.10">
    <property type="entry name" value="Immunoglobulins"/>
    <property type="match status" value="2"/>
</dbReference>
<dbReference type="PROSITE" id="PS50853">
    <property type="entry name" value="FN3"/>
    <property type="match status" value="1"/>
</dbReference>
<dbReference type="GO" id="GO:0004896">
    <property type="term" value="F:cytokine receptor activity"/>
    <property type="evidence" value="ECO:0007669"/>
    <property type="project" value="TreeGrafter"/>
</dbReference>
<dbReference type="InterPro" id="IPR040951">
    <property type="entry name" value="IL2RB_N1"/>
</dbReference>
<keyword evidence="3 11" id="KW-0812">Transmembrane</keyword>
<feature type="signal peptide" evidence="12">
    <location>
        <begin position="1"/>
        <end position="21"/>
    </location>
</feature>
<organism evidence="14 15">
    <name type="scientific">Channa striata</name>
    <name type="common">Snakehead murrel</name>
    <name type="synonym">Ophicephalus striatus</name>
    <dbReference type="NCBI Taxonomy" id="64152"/>
    <lineage>
        <taxon>Eukaryota</taxon>
        <taxon>Metazoa</taxon>
        <taxon>Chordata</taxon>
        <taxon>Craniata</taxon>
        <taxon>Vertebrata</taxon>
        <taxon>Euteleostomi</taxon>
        <taxon>Actinopterygii</taxon>
        <taxon>Neopterygii</taxon>
        <taxon>Teleostei</taxon>
        <taxon>Neoteleostei</taxon>
        <taxon>Acanthomorphata</taxon>
        <taxon>Anabantaria</taxon>
        <taxon>Anabantiformes</taxon>
        <taxon>Channoidei</taxon>
        <taxon>Channidae</taxon>
        <taxon>Channa</taxon>
    </lineage>
</organism>
<feature type="transmembrane region" description="Helical" evidence="11">
    <location>
        <begin position="239"/>
        <end position="260"/>
    </location>
</feature>
<dbReference type="GO" id="GO:0009897">
    <property type="term" value="C:external side of plasma membrane"/>
    <property type="evidence" value="ECO:0007669"/>
    <property type="project" value="TreeGrafter"/>
</dbReference>
<keyword evidence="5 11" id="KW-1133">Transmembrane helix</keyword>
<evidence type="ECO:0000313" key="14">
    <source>
        <dbReference type="EMBL" id="KAK2833738.1"/>
    </source>
</evidence>
<proteinExistence type="inferred from homology"/>
<dbReference type="EMBL" id="JAUPFM010000013">
    <property type="protein sequence ID" value="KAK2833738.1"/>
    <property type="molecule type" value="Genomic_DNA"/>
</dbReference>
<dbReference type="InterPro" id="IPR036116">
    <property type="entry name" value="FN3_sf"/>
</dbReference>
<evidence type="ECO:0000256" key="4">
    <source>
        <dbReference type="ARBA" id="ARBA00022729"/>
    </source>
</evidence>
<comment type="caution">
    <text evidence="14">The sequence shown here is derived from an EMBL/GenBank/DDBJ whole genome shotgun (WGS) entry which is preliminary data.</text>
</comment>
<feature type="chain" id="PRO_5041729989" description="Fibronectin type-III domain-containing protein" evidence="12">
    <location>
        <begin position="22"/>
        <end position="549"/>
    </location>
</feature>
<dbReference type="AlphaFoldDB" id="A0AA88SJA5"/>
<dbReference type="InterPro" id="IPR013783">
    <property type="entry name" value="Ig-like_fold"/>
</dbReference>
<comment type="similarity">
    <text evidence="2">Belongs to the type I cytokine receptor family. Type 4 subfamily.</text>
</comment>
<accession>A0AA88SJA5</accession>
<sequence>MRCFPVMWSLDVLLVLLSAHAAQSRKGLSCVNDLVNNVSCTWTGASVPSDSDCWIFGKKETWAISDDHSRLPTFIEGSCKLNQFTDSPPGCSFVFENIKFNFIEVVEIRLECNGKLVENLTNYKPYNHIKLQPPGVPNVSRTANDTRISWSLTSSHSEFLQIFDFQILIKQKNQTWKEAKTLFTQGQELRIPSQQLKGFYKVRVRVKPSEPSNSHWSNWSPAASLVGETDVETPKDQDWFGILRAVLLGAFLFIFVLIVLKTCVNKGRIKRKPVPNPSKYFHTLHSAHEGNLKKWLNPLPVSESFFTAQPCDHISPVEVCESWDVVPSTSPSSSSSSALLHFRIPPSAGSDTSGIVDNSSSSSCFSNMGYFMSSSSGTSARTDPSPAYFTYQDDFHNLNKDHNLPLAFCPSLGTSPTYETLKREPQSPDSGFVTGREEDDQQDDVDLDAEIKKIPYNPQTSALLLFPLRLPTQMCPPSSAPPPLHPARPTQKSSDTQQVEVPEAAAGGSYAAWPTAGAMCRSSSMPVEPCKTGYLTLKELQTTFSNKSI</sequence>
<keyword evidence="9" id="KW-0325">Glycoprotein</keyword>
<dbReference type="InterPro" id="IPR003961">
    <property type="entry name" value="FN3_dom"/>
</dbReference>
<keyword evidence="4 12" id="KW-0732">Signal</keyword>
<name>A0AA88SJA5_CHASR</name>
<dbReference type="SUPFAM" id="SSF49265">
    <property type="entry name" value="Fibronectin type III"/>
    <property type="match status" value="1"/>
</dbReference>
<keyword evidence="8" id="KW-0675">Receptor</keyword>
<evidence type="ECO:0000256" key="10">
    <source>
        <dbReference type="SAM" id="MobiDB-lite"/>
    </source>
</evidence>
<protein>
    <recommendedName>
        <fullName evidence="13">Fibronectin type-III domain-containing protein</fullName>
    </recommendedName>
</protein>
<evidence type="ECO:0000256" key="8">
    <source>
        <dbReference type="ARBA" id="ARBA00023170"/>
    </source>
</evidence>
<evidence type="ECO:0000256" key="11">
    <source>
        <dbReference type="SAM" id="Phobius"/>
    </source>
</evidence>
<feature type="compositionally biased region" description="Polar residues" evidence="10">
    <location>
        <begin position="490"/>
        <end position="499"/>
    </location>
</feature>
<gene>
    <name evidence="14" type="ORF">Q5P01_017627</name>
</gene>
<evidence type="ECO:0000256" key="12">
    <source>
        <dbReference type="SAM" id="SignalP"/>
    </source>
</evidence>
<dbReference type="PANTHER" id="PTHR23037:SF22">
    <property type="entry name" value="CYTOKINE RECEPTOR COMMON SUBUNIT BETA"/>
    <property type="match status" value="1"/>
</dbReference>
<dbReference type="GO" id="GO:0016064">
    <property type="term" value="P:immunoglobulin mediated immune response"/>
    <property type="evidence" value="ECO:0007669"/>
    <property type="project" value="TreeGrafter"/>
</dbReference>
<evidence type="ECO:0000256" key="1">
    <source>
        <dbReference type="ARBA" id="ARBA00004479"/>
    </source>
</evidence>
<keyword evidence="7" id="KW-1015">Disulfide bond</keyword>
<evidence type="ECO:0000256" key="5">
    <source>
        <dbReference type="ARBA" id="ARBA00022989"/>
    </source>
</evidence>
<evidence type="ECO:0000256" key="2">
    <source>
        <dbReference type="ARBA" id="ARBA00008280"/>
    </source>
</evidence>
<feature type="region of interest" description="Disordered" evidence="10">
    <location>
        <begin position="417"/>
        <end position="443"/>
    </location>
</feature>
<reference evidence="14" key="1">
    <citation type="submission" date="2023-07" db="EMBL/GenBank/DDBJ databases">
        <title>Chromosome-level Genome Assembly of Striped Snakehead (Channa striata).</title>
        <authorList>
            <person name="Liu H."/>
        </authorList>
    </citation>
    <scope>NUCLEOTIDE SEQUENCE</scope>
    <source>
        <strain evidence="14">Gz</strain>
        <tissue evidence="14">Muscle</tissue>
    </source>
</reference>
<dbReference type="Pfam" id="PF18707">
    <property type="entry name" value="IL2RB_N1"/>
    <property type="match status" value="1"/>
</dbReference>
<evidence type="ECO:0000256" key="9">
    <source>
        <dbReference type="ARBA" id="ARBA00023180"/>
    </source>
</evidence>
<evidence type="ECO:0000256" key="6">
    <source>
        <dbReference type="ARBA" id="ARBA00023136"/>
    </source>
</evidence>
<feature type="domain" description="Fibronectin type-III" evidence="13">
    <location>
        <begin position="130"/>
        <end position="227"/>
    </location>
</feature>
<feature type="region of interest" description="Disordered" evidence="10">
    <location>
        <begin position="475"/>
        <end position="500"/>
    </location>
</feature>
<evidence type="ECO:0000259" key="13">
    <source>
        <dbReference type="PROSITE" id="PS50853"/>
    </source>
</evidence>
<comment type="subcellular location">
    <subcellularLocation>
        <location evidence="1">Membrane</location>
        <topology evidence="1">Single-pass type I membrane protein</topology>
    </subcellularLocation>
</comment>
<keyword evidence="15" id="KW-1185">Reference proteome</keyword>
<dbReference type="Proteomes" id="UP001187415">
    <property type="component" value="Unassembled WGS sequence"/>
</dbReference>
<dbReference type="PANTHER" id="PTHR23037">
    <property type="entry name" value="CYTOKINE RECEPTOR"/>
    <property type="match status" value="1"/>
</dbReference>
<evidence type="ECO:0000256" key="7">
    <source>
        <dbReference type="ARBA" id="ARBA00023157"/>
    </source>
</evidence>
<evidence type="ECO:0000313" key="15">
    <source>
        <dbReference type="Proteomes" id="UP001187415"/>
    </source>
</evidence>
<evidence type="ECO:0000256" key="3">
    <source>
        <dbReference type="ARBA" id="ARBA00022692"/>
    </source>
</evidence>
<keyword evidence="6 11" id="KW-0472">Membrane</keyword>